<keyword evidence="8 10" id="KW-0456">Lyase</keyword>
<dbReference type="Pfam" id="PF01761">
    <property type="entry name" value="DHQ_synthase"/>
    <property type="match status" value="1"/>
</dbReference>
<dbReference type="OrthoDB" id="9806583at2"/>
<keyword evidence="16" id="KW-1185">Reference proteome</keyword>
<keyword evidence="10" id="KW-0963">Cytoplasm</keyword>
<reference evidence="15 16" key="1">
    <citation type="journal article" date="2016" name="Int. J. Syst. Evol. Microbiol.">
        <title>Caldimicrobium thiodismutans sp. nov., a sulfur-disproportionating bacterium isolated from a hot spring, and emended description of the genus Caldimicrobium.</title>
        <authorList>
            <person name="Kojima H."/>
            <person name="Umezawa K."/>
            <person name="Fukui M."/>
        </authorList>
    </citation>
    <scope>NUCLEOTIDE SEQUENCE [LARGE SCALE GENOMIC DNA]</scope>
    <source>
        <strain evidence="15 16">TF1</strain>
    </source>
</reference>
<organism evidence="15 16">
    <name type="scientific">Caldimicrobium thiodismutans</name>
    <dbReference type="NCBI Taxonomy" id="1653476"/>
    <lineage>
        <taxon>Bacteria</taxon>
        <taxon>Pseudomonadati</taxon>
        <taxon>Thermodesulfobacteriota</taxon>
        <taxon>Thermodesulfobacteria</taxon>
        <taxon>Thermodesulfobacteriales</taxon>
        <taxon>Thermodesulfobacteriaceae</taxon>
        <taxon>Caldimicrobium</taxon>
    </lineage>
</organism>
<dbReference type="GO" id="GO:0005737">
    <property type="term" value="C:cytoplasm"/>
    <property type="evidence" value="ECO:0007669"/>
    <property type="project" value="UniProtKB-SubCell"/>
</dbReference>
<dbReference type="Gene3D" id="3.40.50.1970">
    <property type="match status" value="1"/>
</dbReference>
<dbReference type="GO" id="GO:0003856">
    <property type="term" value="F:3-dehydroquinate synthase activity"/>
    <property type="evidence" value="ECO:0007669"/>
    <property type="project" value="UniProtKB-UniRule"/>
</dbReference>
<dbReference type="RefSeq" id="WP_068514530.1">
    <property type="nucleotide sequence ID" value="NZ_AP014945.1"/>
</dbReference>
<dbReference type="PATRIC" id="fig|1653476.3.peg.1162"/>
<comment type="catalytic activity">
    <reaction evidence="10">
        <text>7-phospho-2-dehydro-3-deoxy-D-arabino-heptonate = 3-dehydroquinate + phosphate</text>
        <dbReference type="Rhea" id="RHEA:21968"/>
        <dbReference type="ChEBI" id="CHEBI:32364"/>
        <dbReference type="ChEBI" id="CHEBI:43474"/>
        <dbReference type="ChEBI" id="CHEBI:58394"/>
        <dbReference type="EC" id="4.2.3.4"/>
    </reaction>
</comment>
<name>A0A0U5AN57_9BACT</name>
<dbReference type="Proteomes" id="UP000068196">
    <property type="component" value="Chromosome"/>
</dbReference>
<evidence type="ECO:0000256" key="7">
    <source>
        <dbReference type="ARBA" id="ARBA00023027"/>
    </source>
</evidence>
<comment type="similarity">
    <text evidence="10">Belongs to the sugar phosphate cyclases superfamily. Dehydroquinate synthase family.</text>
</comment>
<comment type="cofactor">
    <cofactor evidence="2">
        <name>Zn(2+)</name>
        <dbReference type="ChEBI" id="CHEBI:29105"/>
    </cofactor>
</comment>
<dbReference type="EMBL" id="AP014945">
    <property type="protein sequence ID" value="BAU23492.1"/>
    <property type="molecule type" value="Genomic_DNA"/>
</dbReference>
<dbReference type="InterPro" id="IPR030963">
    <property type="entry name" value="DHQ_synth_fam"/>
</dbReference>
<keyword evidence="12" id="KW-0812">Transmembrane</keyword>
<dbReference type="PANTHER" id="PTHR43622">
    <property type="entry name" value="3-DEHYDROQUINATE SYNTHASE"/>
    <property type="match status" value="1"/>
</dbReference>
<evidence type="ECO:0000313" key="16">
    <source>
        <dbReference type="Proteomes" id="UP000068196"/>
    </source>
</evidence>
<dbReference type="SUPFAM" id="SSF56796">
    <property type="entry name" value="Dehydroquinate synthase-like"/>
    <property type="match status" value="1"/>
</dbReference>
<evidence type="ECO:0000313" key="15">
    <source>
        <dbReference type="EMBL" id="BAU23492.1"/>
    </source>
</evidence>
<feature type="binding site" evidence="10">
    <location>
        <position position="142"/>
    </location>
    <ligand>
        <name>NAD(+)</name>
        <dbReference type="ChEBI" id="CHEBI:57540"/>
    </ligand>
</feature>
<gene>
    <name evidence="10" type="primary">aroB</name>
    <name evidence="15" type="ORF">THC_1113</name>
</gene>
<keyword evidence="12" id="KW-0472">Membrane</keyword>
<evidence type="ECO:0000256" key="6">
    <source>
        <dbReference type="ARBA" id="ARBA00022833"/>
    </source>
</evidence>
<evidence type="ECO:0000256" key="2">
    <source>
        <dbReference type="ARBA" id="ARBA00001947"/>
    </source>
</evidence>
<comment type="function">
    <text evidence="3 10">Catalyzes the conversion of 3-deoxy-D-arabino-heptulosonate 7-phosphate (DAHP) to dehydroquinate (DHQ).</text>
</comment>
<evidence type="ECO:0000256" key="3">
    <source>
        <dbReference type="ARBA" id="ARBA00003485"/>
    </source>
</evidence>
<keyword evidence="5 10" id="KW-0547">Nucleotide-binding</keyword>
<comment type="cofactor">
    <cofactor evidence="10">
        <name>Co(2+)</name>
        <dbReference type="ChEBI" id="CHEBI:48828"/>
    </cofactor>
    <cofactor evidence="10">
        <name>Zn(2+)</name>
        <dbReference type="ChEBI" id="CHEBI:29105"/>
    </cofactor>
    <text evidence="10">Binds 1 divalent metal cation per subunit. Can use either Co(2+) or Zn(2+).</text>
</comment>
<evidence type="ECO:0000259" key="13">
    <source>
        <dbReference type="Pfam" id="PF01761"/>
    </source>
</evidence>
<feature type="binding site" evidence="10">
    <location>
        <position position="184"/>
    </location>
    <ligand>
        <name>Zn(2+)</name>
        <dbReference type="ChEBI" id="CHEBI:29105"/>
    </ligand>
</feature>
<dbReference type="NCBIfam" id="TIGR01357">
    <property type="entry name" value="aroB"/>
    <property type="match status" value="1"/>
</dbReference>
<comment type="pathway">
    <text evidence="10">Metabolic intermediate biosynthesis; chorismate biosynthesis; chorismate from D-erythrose 4-phosphate and phosphoenolpyruvate: step 2/7.</text>
</comment>
<evidence type="ECO:0000256" key="1">
    <source>
        <dbReference type="ARBA" id="ARBA00001911"/>
    </source>
</evidence>
<dbReference type="EC" id="4.2.3.4" evidence="10 11"/>
<dbReference type="Pfam" id="PF24621">
    <property type="entry name" value="DHQS_C"/>
    <property type="match status" value="1"/>
</dbReference>
<dbReference type="STRING" id="1653476.THC_1113"/>
<keyword evidence="6 10" id="KW-0862">Zinc</keyword>
<sequence>MQILKVKTKPSYEILIEEGLLEKIPADLKKHFDFGKVAIITDSRVESLYGERLLNLFQSMAIKVSFFSFPEGEASKNMDTVVRLARAMVQTGFDRKDLILALGGGVVGDIAGFLASIYLRGIPFVQVPTTLLSQVDSSVGGKTGVDLPEGKNLLGTFYQPLRVYIDPSVLKTLPLSEIKNGLAEIIKYGCILKGKLFQYIKKRGKEIYKLSSEDLTYLIYESCKAKAYVVSRDEREGGLRRILNFGHTIGHALETLANYQVSHGFCVAVGMVVEGRLSEILGVAEKPVFEPLKALLKDLDMPYRIKDISPHLSQTEFFSAISKDKKVWKGKLTLVLLKKIGRFTFFEDPSKEALSRTLEECY</sequence>
<dbReference type="FunFam" id="3.40.50.1970:FF:000007">
    <property type="entry name" value="Pentafunctional AROM polypeptide"/>
    <property type="match status" value="1"/>
</dbReference>
<keyword evidence="9 10" id="KW-0170">Cobalt</keyword>
<evidence type="ECO:0000256" key="11">
    <source>
        <dbReference type="NCBIfam" id="TIGR01357"/>
    </source>
</evidence>
<dbReference type="InterPro" id="IPR056179">
    <property type="entry name" value="DHQS_C"/>
</dbReference>
<evidence type="ECO:0000256" key="5">
    <source>
        <dbReference type="ARBA" id="ARBA00022741"/>
    </source>
</evidence>
<dbReference type="PANTHER" id="PTHR43622:SF1">
    <property type="entry name" value="3-DEHYDROQUINATE SYNTHASE"/>
    <property type="match status" value="1"/>
</dbReference>
<dbReference type="CDD" id="cd08195">
    <property type="entry name" value="DHQS"/>
    <property type="match status" value="1"/>
</dbReference>
<dbReference type="GO" id="GO:0000166">
    <property type="term" value="F:nucleotide binding"/>
    <property type="evidence" value="ECO:0007669"/>
    <property type="project" value="UniProtKB-KW"/>
</dbReference>
<keyword evidence="7 10" id="KW-0520">NAD</keyword>
<dbReference type="GO" id="GO:0046872">
    <property type="term" value="F:metal ion binding"/>
    <property type="evidence" value="ECO:0007669"/>
    <property type="project" value="UniProtKB-KW"/>
</dbReference>
<feature type="transmembrane region" description="Helical" evidence="12">
    <location>
        <begin position="98"/>
        <end position="119"/>
    </location>
</feature>
<feature type="binding site" evidence="10">
    <location>
        <begin position="129"/>
        <end position="130"/>
    </location>
    <ligand>
        <name>NAD(+)</name>
        <dbReference type="ChEBI" id="CHEBI:57540"/>
    </ligand>
</feature>
<dbReference type="InterPro" id="IPR016037">
    <property type="entry name" value="DHQ_synth_AroB"/>
</dbReference>
<dbReference type="InterPro" id="IPR030960">
    <property type="entry name" value="DHQS/DOIS_N"/>
</dbReference>
<dbReference type="UniPathway" id="UPA00053">
    <property type="reaction ID" value="UER00085"/>
</dbReference>
<evidence type="ECO:0000256" key="12">
    <source>
        <dbReference type="SAM" id="Phobius"/>
    </source>
</evidence>
<keyword evidence="10" id="KW-0028">Amino-acid biosynthesis</keyword>
<feature type="binding site" evidence="10">
    <location>
        <position position="263"/>
    </location>
    <ligand>
        <name>Zn(2+)</name>
        <dbReference type="ChEBI" id="CHEBI:29105"/>
    </ligand>
</feature>
<feature type="binding site" evidence="10">
    <location>
        <begin position="71"/>
        <end position="76"/>
    </location>
    <ligand>
        <name>NAD(+)</name>
        <dbReference type="ChEBI" id="CHEBI:57540"/>
    </ligand>
</feature>
<evidence type="ECO:0000256" key="8">
    <source>
        <dbReference type="ARBA" id="ARBA00023239"/>
    </source>
</evidence>
<dbReference type="GO" id="GO:0009423">
    <property type="term" value="P:chorismate biosynthetic process"/>
    <property type="evidence" value="ECO:0007669"/>
    <property type="project" value="UniProtKB-UniRule"/>
</dbReference>
<reference evidence="16" key="2">
    <citation type="journal article" date="2016" name="Int. J. Syst. Evol. Microbiol.">
        <title>Caldimicrobium thiodismutans sp. nov., a sulfur-disproportionating bacterium isolated from a hot spring.</title>
        <authorList>
            <person name="Kojima H."/>
            <person name="Umezawa K."/>
            <person name="Fukui M."/>
        </authorList>
    </citation>
    <scope>NUCLEOTIDE SEQUENCE [LARGE SCALE GENOMIC DNA]</scope>
    <source>
        <strain evidence="16">TF1</strain>
    </source>
</reference>
<dbReference type="PIRSF" id="PIRSF001455">
    <property type="entry name" value="DHQ_synth"/>
    <property type="match status" value="1"/>
</dbReference>
<accession>A0A0U5AN57</accession>
<evidence type="ECO:0000256" key="9">
    <source>
        <dbReference type="ARBA" id="ARBA00023285"/>
    </source>
</evidence>
<comment type="cofactor">
    <cofactor evidence="1 10">
        <name>NAD(+)</name>
        <dbReference type="ChEBI" id="CHEBI:57540"/>
    </cofactor>
</comment>
<dbReference type="GO" id="GO:0008652">
    <property type="term" value="P:amino acid biosynthetic process"/>
    <property type="evidence" value="ECO:0007669"/>
    <property type="project" value="UniProtKB-KW"/>
</dbReference>
<feature type="binding site" evidence="10">
    <location>
        <position position="247"/>
    </location>
    <ligand>
        <name>Zn(2+)</name>
        <dbReference type="ChEBI" id="CHEBI:29105"/>
    </ligand>
</feature>
<dbReference type="AlphaFoldDB" id="A0A0U5AN57"/>
<proteinExistence type="inferred from homology"/>
<evidence type="ECO:0000256" key="4">
    <source>
        <dbReference type="ARBA" id="ARBA00022723"/>
    </source>
</evidence>
<keyword evidence="4 10" id="KW-0479">Metal-binding</keyword>
<keyword evidence="10" id="KW-0057">Aromatic amino acid biosynthesis</keyword>
<dbReference type="Gene3D" id="1.20.1090.10">
    <property type="entry name" value="Dehydroquinate synthase-like - alpha domain"/>
    <property type="match status" value="1"/>
</dbReference>
<feature type="binding site" evidence="10">
    <location>
        <begin position="105"/>
        <end position="109"/>
    </location>
    <ligand>
        <name>NAD(+)</name>
        <dbReference type="ChEBI" id="CHEBI:57540"/>
    </ligand>
</feature>
<protein>
    <recommendedName>
        <fullName evidence="10 11">3-dehydroquinate synthase</fullName>
        <shortName evidence="10">DHQS</shortName>
        <ecNumber evidence="10 11">4.2.3.4</ecNumber>
    </recommendedName>
</protein>
<dbReference type="KEGG" id="cthi:THC_1113"/>
<comment type="subcellular location">
    <subcellularLocation>
        <location evidence="10">Cytoplasm</location>
    </subcellularLocation>
</comment>
<dbReference type="InterPro" id="IPR050071">
    <property type="entry name" value="Dehydroquinate_synthase"/>
</dbReference>
<feature type="domain" description="3-dehydroquinate synthase N-terminal" evidence="13">
    <location>
        <begin position="68"/>
        <end position="179"/>
    </location>
</feature>
<feature type="binding site" evidence="10">
    <location>
        <position position="151"/>
    </location>
    <ligand>
        <name>NAD(+)</name>
        <dbReference type="ChEBI" id="CHEBI:57540"/>
    </ligand>
</feature>
<evidence type="ECO:0000259" key="14">
    <source>
        <dbReference type="Pfam" id="PF24621"/>
    </source>
</evidence>
<dbReference type="HAMAP" id="MF_00110">
    <property type="entry name" value="DHQ_synthase"/>
    <property type="match status" value="1"/>
</dbReference>
<feature type="domain" description="3-dehydroquinate synthase C-terminal" evidence="14">
    <location>
        <begin position="181"/>
        <end position="327"/>
    </location>
</feature>
<keyword evidence="12" id="KW-1133">Transmembrane helix</keyword>
<dbReference type="GO" id="GO:0009073">
    <property type="term" value="P:aromatic amino acid family biosynthetic process"/>
    <property type="evidence" value="ECO:0007669"/>
    <property type="project" value="UniProtKB-KW"/>
</dbReference>
<evidence type="ECO:0000256" key="10">
    <source>
        <dbReference type="HAMAP-Rule" id="MF_00110"/>
    </source>
</evidence>
<comment type="caution">
    <text evidence="10">Lacks conserved residue(s) required for the propagation of feature annotation.</text>
</comment>